<evidence type="ECO:0000259" key="6">
    <source>
        <dbReference type="PROSITE" id="PS50977"/>
    </source>
</evidence>
<dbReference type="PANTHER" id="PTHR30055:SF175">
    <property type="entry name" value="HTH-TYPE TRANSCRIPTIONAL REPRESSOR KSTR2"/>
    <property type="match status" value="1"/>
</dbReference>
<sequence>MKVEIFSSYIMKLLCACNTGYKMARPQTDIDAGRTTLLEVVDDLVRKRGAVDISMTDLAAAAGMSPSNLYRFFDNKEALLEAVAERFFAEKVRIMVDVTESDLPVQDKMYQFFARRYLAMVEQYEAEPDLLKSYLEIGQQYFEVVRGYVDLGDHYLSLIVAEAMELGYFEGLSIDEAVSLINQMVQCYTNPDALFFVGTTKLRVEKLATIIETIFRGLGKKSSAHTLAQPHIRIVS</sequence>
<keyword evidence="1" id="KW-0678">Repressor</keyword>
<dbReference type="InterPro" id="IPR041478">
    <property type="entry name" value="TetR_C_27"/>
</dbReference>
<protein>
    <submittedName>
        <fullName evidence="7">TetR/AcrR family transcriptional regulator</fullName>
    </submittedName>
</protein>
<dbReference type="PANTHER" id="PTHR30055">
    <property type="entry name" value="HTH-TYPE TRANSCRIPTIONAL REGULATOR RUTR"/>
    <property type="match status" value="1"/>
</dbReference>
<dbReference type="Pfam" id="PF00440">
    <property type="entry name" value="TetR_N"/>
    <property type="match status" value="1"/>
</dbReference>
<keyword evidence="2" id="KW-0805">Transcription regulation</keyword>
<evidence type="ECO:0000313" key="8">
    <source>
        <dbReference type="Proteomes" id="UP000268553"/>
    </source>
</evidence>
<proteinExistence type="predicted"/>
<dbReference type="InterPro" id="IPR009057">
    <property type="entry name" value="Homeodomain-like_sf"/>
</dbReference>
<gene>
    <name evidence="7" type="ORF">D7D48_06335</name>
</gene>
<dbReference type="EMBL" id="RWJI01000001">
    <property type="protein sequence ID" value="RRQ52457.1"/>
    <property type="molecule type" value="Genomic_DNA"/>
</dbReference>
<reference evidence="7 8" key="1">
    <citation type="submission" date="2018-12" db="EMBL/GenBank/DDBJ databases">
        <authorList>
            <person name="Kim S.-J."/>
            <person name="Jung G.-Y."/>
        </authorList>
    </citation>
    <scope>NUCLEOTIDE SEQUENCE [LARGE SCALE GENOMIC DNA]</scope>
    <source>
        <strain evidence="7 8">03SU3-P</strain>
    </source>
</reference>
<keyword evidence="4" id="KW-0804">Transcription</keyword>
<evidence type="ECO:0000256" key="4">
    <source>
        <dbReference type="ARBA" id="ARBA00023163"/>
    </source>
</evidence>
<keyword evidence="8" id="KW-1185">Reference proteome</keyword>
<organism evidence="7 8">
    <name type="scientific">Sphingorhabdus wooponensis</name>
    <dbReference type="NCBI Taxonomy" id="940136"/>
    <lineage>
        <taxon>Bacteria</taxon>
        <taxon>Pseudomonadati</taxon>
        <taxon>Pseudomonadota</taxon>
        <taxon>Alphaproteobacteria</taxon>
        <taxon>Sphingomonadales</taxon>
        <taxon>Sphingomonadaceae</taxon>
        <taxon>Sphingorhabdus</taxon>
    </lineage>
</organism>
<evidence type="ECO:0000256" key="5">
    <source>
        <dbReference type="PROSITE-ProRule" id="PRU00335"/>
    </source>
</evidence>
<name>A0A3R8RDH7_9SPHN</name>
<dbReference type="Pfam" id="PF17935">
    <property type="entry name" value="TetR_C_27"/>
    <property type="match status" value="1"/>
</dbReference>
<dbReference type="InterPro" id="IPR050109">
    <property type="entry name" value="HTH-type_TetR-like_transc_reg"/>
</dbReference>
<accession>A0A3R8RDH7</accession>
<dbReference type="InterPro" id="IPR001647">
    <property type="entry name" value="HTH_TetR"/>
</dbReference>
<dbReference type="PROSITE" id="PS50977">
    <property type="entry name" value="HTH_TETR_2"/>
    <property type="match status" value="1"/>
</dbReference>
<dbReference type="AlphaFoldDB" id="A0A3R8RDH7"/>
<comment type="caution">
    <text evidence="7">The sequence shown here is derived from an EMBL/GenBank/DDBJ whole genome shotgun (WGS) entry which is preliminary data.</text>
</comment>
<dbReference type="RefSeq" id="WP_125230474.1">
    <property type="nucleotide sequence ID" value="NZ_RWJI01000001.1"/>
</dbReference>
<dbReference type="GO" id="GO:0003700">
    <property type="term" value="F:DNA-binding transcription factor activity"/>
    <property type="evidence" value="ECO:0007669"/>
    <property type="project" value="TreeGrafter"/>
</dbReference>
<dbReference type="GO" id="GO:0000976">
    <property type="term" value="F:transcription cis-regulatory region binding"/>
    <property type="evidence" value="ECO:0007669"/>
    <property type="project" value="TreeGrafter"/>
</dbReference>
<dbReference type="Proteomes" id="UP000268553">
    <property type="component" value="Unassembled WGS sequence"/>
</dbReference>
<feature type="DNA-binding region" description="H-T-H motif" evidence="5">
    <location>
        <begin position="54"/>
        <end position="73"/>
    </location>
</feature>
<feature type="domain" description="HTH tetR-type" evidence="6">
    <location>
        <begin position="31"/>
        <end position="91"/>
    </location>
</feature>
<evidence type="ECO:0000313" key="7">
    <source>
        <dbReference type="EMBL" id="RRQ52457.1"/>
    </source>
</evidence>
<keyword evidence="3 5" id="KW-0238">DNA-binding</keyword>
<dbReference type="SUPFAM" id="SSF46689">
    <property type="entry name" value="Homeodomain-like"/>
    <property type="match status" value="1"/>
</dbReference>
<dbReference type="Gene3D" id="1.10.357.10">
    <property type="entry name" value="Tetracycline Repressor, domain 2"/>
    <property type="match status" value="1"/>
</dbReference>
<dbReference type="OrthoDB" id="7408114at2"/>
<evidence type="ECO:0000256" key="3">
    <source>
        <dbReference type="ARBA" id="ARBA00023125"/>
    </source>
</evidence>
<evidence type="ECO:0000256" key="1">
    <source>
        <dbReference type="ARBA" id="ARBA00022491"/>
    </source>
</evidence>
<evidence type="ECO:0000256" key="2">
    <source>
        <dbReference type="ARBA" id="ARBA00023015"/>
    </source>
</evidence>
<dbReference type="PRINTS" id="PR00455">
    <property type="entry name" value="HTHTETR"/>
</dbReference>